<feature type="domain" description="Lipid/polyisoprenoid-binding YceI-like" evidence="2">
    <location>
        <begin position="13"/>
        <end position="178"/>
    </location>
</feature>
<dbReference type="InterPro" id="IPR036761">
    <property type="entry name" value="TTHA0802/YceI-like_sf"/>
</dbReference>
<comment type="caution">
    <text evidence="3">The sequence shown here is derived from an EMBL/GenBank/DDBJ whole genome shotgun (WGS) entry which is preliminary data.</text>
</comment>
<dbReference type="SUPFAM" id="SSF101874">
    <property type="entry name" value="YceI-like"/>
    <property type="match status" value="1"/>
</dbReference>
<comment type="similarity">
    <text evidence="1">Belongs to the UPF0312 family.</text>
</comment>
<dbReference type="Proteomes" id="UP000294543">
    <property type="component" value="Unassembled WGS sequence"/>
</dbReference>
<dbReference type="Gene3D" id="2.40.128.110">
    <property type="entry name" value="Lipid/polyisoprenoid-binding, YceI-like"/>
    <property type="match status" value="1"/>
</dbReference>
<dbReference type="RefSeq" id="WP_132511523.1">
    <property type="nucleotide sequence ID" value="NZ_SMKP01000067.1"/>
</dbReference>
<dbReference type="EMBL" id="SMKP01000067">
    <property type="protein sequence ID" value="TDD18710.1"/>
    <property type="molecule type" value="Genomic_DNA"/>
</dbReference>
<keyword evidence="4" id="KW-1185">Reference proteome</keyword>
<dbReference type="AlphaFoldDB" id="A0A4R4WRQ0"/>
<gene>
    <name evidence="3" type="ORF">E1294_23435</name>
</gene>
<organism evidence="3 4">
    <name type="scientific">Nonomuraea diastatica</name>
    <dbReference type="NCBI Taxonomy" id="1848329"/>
    <lineage>
        <taxon>Bacteria</taxon>
        <taxon>Bacillati</taxon>
        <taxon>Actinomycetota</taxon>
        <taxon>Actinomycetes</taxon>
        <taxon>Streptosporangiales</taxon>
        <taxon>Streptosporangiaceae</taxon>
        <taxon>Nonomuraea</taxon>
    </lineage>
</organism>
<evidence type="ECO:0000259" key="2">
    <source>
        <dbReference type="SMART" id="SM00867"/>
    </source>
</evidence>
<evidence type="ECO:0000313" key="3">
    <source>
        <dbReference type="EMBL" id="TDD18710.1"/>
    </source>
</evidence>
<evidence type="ECO:0000313" key="4">
    <source>
        <dbReference type="Proteomes" id="UP000294543"/>
    </source>
</evidence>
<evidence type="ECO:0000256" key="1">
    <source>
        <dbReference type="ARBA" id="ARBA00008812"/>
    </source>
</evidence>
<dbReference type="InterPro" id="IPR007372">
    <property type="entry name" value="Lipid/polyisoprenoid-bd_YceI"/>
</dbReference>
<dbReference type="Pfam" id="PF04264">
    <property type="entry name" value="YceI"/>
    <property type="match status" value="1"/>
</dbReference>
<name>A0A4R4WRQ0_9ACTN</name>
<dbReference type="OrthoDB" id="9811006at2"/>
<dbReference type="PANTHER" id="PTHR34406">
    <property type="entry name" value="PROTEIN YCEI"/>
    <property type="match status" value="1"/>
</dbReference>
<reference evidence="3 4" key="1">
    <citation type="submission" date="2019-03" db="EMBL/GenBank/DDBJ databases">
        <title>Draft genome sequences of novel Actinobacteria.</title>
        <authorList>
            <person name="Sahin N."/>
            <person name="Ay H."/>
            <person name="Saygin H."/>
        </authorList>
    </citation>
    <scope>NUCLEOTIDE SEQUENCE [LARGE SCALE GENOMIC DNA]</scope>
    <source>
        <strain evidence="3 4">KC712</strain>
    </source>
</reference>
<accession>A0A4R4WRQ0</accession>
<dbReference type="PANTHER" id="PTHR34406:SF1">
    <property type="entry name" value="PROTEIN YCEI"/>
    <property type="match status" value="1"/>
</dbReference>
<proteinExistence type="inferred from homology"/>
<sequence length="181" mass="19991">MTTITRLSELTGIYVLDTVHTRIGFVGRHTMATKVRGRFEEFEGSAFLDGGDPSRSSIQLTIQARSLQTGNVQRDEHLRAKFLDLDNHATIAFTSSRVDQVDETRFTITGDLAIRGVTKPVTVDFELTSAENGPAGELRVGFEGGVTIDRKDWHVNWNAATAVLIGQKVALEFEVTAIRRS</sequence>
<dbReference type="SMART" id="SM00867">
    <property type="entry name" value="YceI"/>
    <property type="match status" value="1"/>
</dbReference>
<protein>
    <submittedName>
        <fullName evidence="3">Polyisoprenoid-binding protein</fullName>
    </submittedName>
</protein>